<dbReference type="Ensembl" id="ENSRFET00010014639.1">
    <property type="protein sequence ID" value="ENSRFEP00010013380.1"/>
    <property type="gene ID" value="ENSRFEG00010009091.1"/>
</dbReference>
<keyword evidence="3" id="KW-1185">Reference proteome</keyword>
<dbReference type="AlphaFoldDB" id="A0A671EJW9"/>
<accession>A0A671EJW9</accession>
<reference evidence="2 3" key="2">
    <citation type="journal article" date="2018" name="Annu Rev Anim Biosci">
        <title>Bat Biology, Genomes, and the Bat1K Project: To Generate Chromosome-Level Genomes for All Living Bat Species.</title>
        <authorList>
            <person name="Teeling E.C."/>
            <person name="Vernes S.C."/>
            <person name="Davalos L.M."/>
            <person name="Ray D.A."/>
            <person name="Gilbert M.T.P."/>
            <person name="Myers E."/>
        </authorList>
    </citation>
    <scope>NUCLEOTIDE SEQUENCE</scope>
</reference>
<feature type="region of interest" description="Disordered" evidence="1">
    <location>
        <begin position="28"/>
        <end position="53"/>
    </location>
</feature>
<dbReference type="Proteomes" id="UP000472240">
    <property type="component" value="Chromosome 11"/>
</dbReference>
<organism evidence="2 3">
    <name type="scientific">Rhinolophus ferrumequinum</name>
    <name type="common">Greater horseshoe bat</name>
    <dbReference type="NCBI Taxonomy" id="59479"/>
    <lineage>
        <taxon>Eukaryota</taxon>
        <taxon>Metazoa</taxon>
        <taxon>Chordata</taxon>
        <taxon>Craniata</taxon>
        <taxon>Vertebrata</taxon>
        <taxon>Euteleostomi</taxon>
        <taxon>Mammalia</taxon>
        <taxon>Eutheria</taxon>
        <taxon>Laurasiatheria</taxon>
        <taxon>Chiroptera</taxon>
        <taxon>Yinpterochiroptera</taxon>
        <taxon>Rhinolophoidea</taxon>
        <taxon>Rhinolophidae</taxon>
        <taxon>Rhinolophinae</taxon>
        <taxon>Rhinolophus</taxon>
    </lineage>
</organism>
<feature type="compositionally biased region" description="Gly residues" evidence="1">
    <location>
        <begin position="82"/>
        <end position="97"/>
    </location>
</feature>
<evidence type="ECO:0000256" key="1">
    <source>
        <dbReference type="SAM" id="MobiDB-lite"/>
    </source>
</evidence>
<reference evidence="3" key="3">
    <citation type="submission" date="2018-12" db="EMBL/GenBank/DDBJ databases">
        <title>G10K-VGP greater horseshoe bat female genome, primary haplotype.</title>
        <authorList>
            <person name="Teeling E."/>
            <person name="Myers G."/>
            <person name="Vernes S."/>
            <person name="Pippel M."/>
            <person name="Winkler S."/>
            <person name="Fedrigo O."/>
            <person name="Rhie A."/>
            <person name="Koren S."/>
            <person name="Phillippy A."/>
            <person name="Lewin H."/>
            <person name="Damas J."/>
            <person name="Howe K."/>
            <person name="Mountcastle J."/>
            <person name="Jarvis E.D."/>
        </authorList>
    </citation>
    <scope>NUCLEOTIDE SEQUENCE [LARGE SCALE GENOMIC DNA]</scope>
</reference>
<proteinExistence type="predicted"/>
<reference evidence="2" key="4">
    <citation type="submission" date="2025-08" db="UniProtKB">
        <authorList>
            <consortium name="Ensembl"/>
        </authorList>
    </citation>
    <scope>IDENTIFICATION</scope>
</reference>
<evidence type="ECO:0000313" key="2">
    <source>
        <dbReference type="Ensembl" id="ENSRFEP00010013380.1"/>
    </source>
</evidence>
<reference evidence="2" key="5">
    <citation type="submission" date="2025-09" db="UniProtKB">
        <authorList>
            <consortium name="Ensembl"/>
        </authorList>
    </citation>
    <scope>IDENTIFICATION</scope>
</reference>
<feature type="region of interest" description="Disordered" evidence="1">
    <location>
        <begin position="78"/>
        <end position="97"/>
    </location>
</feature>
<sequence length="120" mass="11833">MAALCRTRAMTAESHFLGVFLVSRPCRGAGTESGSGSESAESTASGTRPGGFASALERHFDLQRKAELRRMKVSRGRCAGDAVGGAGSRGSAGGLGGGAGSLRGTVAGAGSGWGGAWCLG</sequence>
<protein>
    <submittedName>
        <fullName evidence="2">Uncharacterized protein</fullName>
    </submittedName>
</protein>
<feature type="compositionally biased region" description="Low complexity" evidence="1">
    <location>
        <begin position="28"/>
        <end position="47"/>
    </location>
</feature>
<evidence type="ECO:0000313" key="3">
    <source>
        <dbReference type="Proteomes" id="UP000472240"/>
    </source>
</evidence>
<reference evidence="2 3" key="1">
    <citation type="journal article" date="2015" name="Annu Rev Anim Biosci">
        <title>The Genome 10K Project: a way forward.</title>
        <authorList>
            <person name="Koepfli K.P."/>
            <person name="Paten B."/>
            <person name="O'Brien S.J."/>
            <person name="Koepfli K.P."/>
            <person name="Paten B."/>
            <person name="Antunes A."/>
            <person name="Belov K."/>
            <person name="Bustamante C."/>
            <person name="Castoe T.A."/>
            <person name="Clawson H."/>
            <person name="Crawford A.J."/>
            <person name="Diekhans M."/>
            <person name="Distel D."/>
            <person name="Durbin R."/>
            <person name="Earl D."/>
            <person name="Fujita M.K."/>
            <person name="Gamble T."/>
            <person name="Georges A."/>
            <person name="Gemmell N."/>
            <person name="Gilbert M.T."/>
            <person name="Graves J.M."/>
            <person name="Green R.E."/>
            <person name="Hickey G."/>
            <person name="Jarvis E.D."/>
            <person name="Johnson W."/>
            <person name="Komissarov A."/>
            <person name="Korf I."/>
            <person name="Kuhn R."/>
            <person name="Larkin D.M."/>
            <person name="Lewin H."/>
            <person name="Lopez J.V."/>
            <person name="Ma J."/>
            <person name="Marques-Bonet T."/>
            <person name="Miller W."/>
            <person name="Murphy R."/>
            <person name="Pevzner P."/>
            <person name="Shapiro B."/>
            <person name="Steiner C."/>
            <person name="Tamazian G."/>
            <person name="Venkatesh B."/>
            <person name="Wang J."/>
            <person name="Wayne R."/>
            <person name="Wiley E."/>
            <person name="Yang H."/>
            <person name="Zhang G."/>
            <person name="Haussler D."/>
            <person name="Ryder O."/>
            <person name="O'Brien S.J."/>
        </authorList>
    </citation>
    <scope>NUCLEOTIDE SEQUENCE</scope>
</reference>
<dbReference type="InParanoid" id="A0A671EJW9"/>
<dbReference type="GeneTree" id="ENSGT00990000212685"/>
<name>A0A671EJW9_RHIFE</name>